<feature type="region of interest" description="Disordered" evidence="1">
    <location>
        <begin position="1"/>
        <end position="37"/>
    </location>
</feature>
<dbReference type="EMBL" id="ML987194">
    <property type="protein sequence ID" value="KAF2250193.1"/>
    <property type="molecule type" value="Genomic_DNA"/>
</dbReference>
<dbReference type="Proteomes" id="UP000800094">
    <property type="component" value="Unassembled WGS sequence"/>
</dbReference>
<reference evidence="2" key="1">
    <citation type="journal article" date="2020" name="Stud. Mycol.">
        <title>101 Dothideomycetes genomes: a test case for predicting lifestyles and emergence of pathogens.</title>
        <authorList>
            <person name="Haridas S."/>
            <person name="Albert R."/>
            <person name="Binder M."/>
            <person name="Bloem J."/>
            <person name="Labutti K."/>
            <person name="Salamov A."/>
            <person name="Andreopoulos B."/>
            <person name="Baker S."/>
            <person name="Barry K."/>
            <person name="Bills G."/>
            <person name="Bluhm B."/>
            <person name="Cannon C."/>
            <person name="Castanera R."/>
            <person name="Culley D."/>
            <person name="Daum C."/>
            <person name="Ezra D."/>
            <person name="Gonzalez J."/>
            <person name="Henrissat B."/>
            <person name="Kuo A."/>
            <person name="Liang C."/>
            <person name="Lipzen A."/>
            <person name="Lutzoni F."/>
            <person name="Magnuson J."/>
            <person name="Mondo S."/>
            <person name="Nolan M."/>
            <person name="Ohm R."/>
            <person name="Pangilinan J."/>
            <person name="Park H.-J."/>
            <person name="Ramirez L."/>
            <person name="Alfaro M."/>
            <person name="Sun H."/>
            <person name="Tritt A."/>
            <person name="Yoshinaga Y."/>
            <person name="Zwiers L.-H."/>
            <person name="Turgeon B."/>
            <person name="Goodwin S."/>
            <person name="Spatafora J."/>
            <person name="Crous P."/>
            <person name="Grigoriev I."/>
        </authorList>
    </citation>
    <scope>NUCLEOTIDE SEQUENCE</scope>
    <source>
        <strain evidence="2">CBS 122368</strain>
    </source>
</reference>
<protein>
    <submittedName>
        <fullName evidence="2">Uncharacterized protein</fullName>
    </submittedName>
</protein>
<sequence length="234" mass="23764">MAPTETKPAGPKDQDPAKLPDEGQLKEAAAAAEKALAAQSMANSLKETAKSITDSKKREKMLTDAYNKEVEAHGNSKKARMLQSGAFQGTMGGAGIGGAVGIGVGTVVGTVVGGLTAIPTTGLGALVGTGVGAIHGPFIKLGSLASGGGKGEKSKKGEENKENAKEAAEGSPDDEDAVPDPKALRQAADVLAEERAKQGLDSEGSKQDQAGAGNQKKKPRKIEIRSGQQPVKTQ</sequence>
<dbReference type="OrthoDB" id="4158987at2759"/>
<evidence type="ECO:0000313" key="3">
    <source>
        <dbReference type="Proteomes" id="UP000800094"/>
    </source>
</evidence>
<proteinExistence type="predicted"/>
<evidence type="ECO:0000256" key="1">
    <source>
        <dbReference type="SAM" id="MobiDB-lite"/>
    </source>
</evidence>
<feature type="compositionally biased region" description="Basic and acidic residues" evidence="1">
    <location>
        <begin position="192"/>
        <end position="206"/>
    </location>
</feature>
<feature type="compositionally biased region" description="Basic and acidic residues" evidence="1">
    <location>
        <begin position="150"/>
        <end position="168"/>
    </location>
</feature>
<gene>
    <name evidence="2" type="ORF">BU26DRAFT_297025</name>
</gene>
<dbReference type="GeneID" id="54575053"/>
<feature type="region of interest" description="Disordered" evidence="1">
    <location>
        <begin position="142"/>
        <end position="234"/>
    </location>
</feature>
<keyword evidence="3" id="KW-1185">Reference proteome</keyword>
<feature type="compositionally biased region" description="Low complexity" evidence="1">
    <location>
        <begin position="26"/>
        <end position="37"/>
    </location>
</feature>
<feature type="compositionally biased region" description="Basic and acidic residues" evidence="1">
    <location>
        <begin position="10"/>
        <end position="25"/>
    </location>
</feature>
<organism evidence="2 3">
    <name type="scientific">Trematosphaeria pertusa</name>
    <dbReference type="NCBI Taxonomy" id="390896"/>
    <lineage>
        <taxon>Eukaryota</taxon>
        <taxon>Fungi</taxon>
        <taxon>Dikarya</taxon>
        <taxon>Ascomycota</taxon>
        <taxon>Pezizomycotina</taxon>
        <taxon>Dothideomycetes</taxon>
        <taxon>Pleosporomycetidae</taxon>
        <taxon>Pleosporales</taxon>
        <taxon>Massarineae</taxon>
        <taxon>Trematosphaeriaceae</taxon>
        <taxon>Trematosphaeria</taxon>
    </lineage>
</organism>
<name>A0A6A6IL21_9PLEO</name>
<accession>A0A6A6IL21</accession>
<dbReference type="RefSeq" id="XP_033685197.1">
    <property type="nucleotide sequence ID" value="XM_033821723.1"/>
</dbReference>
<evidence type="ECO:0000313" key="2">
    <source>
        <dbReference type="EMBL" id="KAF2250193.1"/>
    </source>
</evidence>
<dbReference type="AlphaFoldDB" id="A0A6A6IL21"/>